<organism evidence="1 2">
    <name type="scientific">Frigoribacterium faeni</name>
    <dbReference type="NCBI Taxonomy" id="145483"/>
    <lineage>
        <taxon>Bacteria</taxon>
        <taxon>Bacillati</taxon>
        <taxon>Actinomycetota</taxon>
        <taxon>Actinomycetes</taxon>
        <taxon>Micrococcales</taxon>
        <taxon>Microbacteriaceae</taxon>
        <taxon>Frigoribacterium</taxon>
    </lineage>
</organism>
<keyword evidence="2" id="KW-1185">Reference proteome</keyword>
<reference evidence="1 2" key="1">
    <citation type="submission" date="2019-07" db="EMBL/GenBank/DDBJ databases">
        <title>Whole genome shotgun sequence of Frigoribacterium faeni NBRC 103066.</title>
        <authorList>
            <person name="Hosoyama A."/>
            <person name="Uohara A."/>
            <person name="Ohji S."/>
            <person name="Ichikawa N."/>
        </authorList>
    </citation>
    <scope>NUCLEOTIDE SEQUENCE [LARGE SCALE GENOMIC DNA]</scope>
    <source>
        <strain evidence="1 2">NBRC 103066</strain>
    </source>
</reference>
<evidence type="ECO:0000313" key="1">
    <source>
        <dbReference type="EMBL" id="GEK82931.1"/>
    </source>
</evidence>
<comment type="caution">
    <text evidence="1">The sequence shown here is derived from an EMBL/GenBank/DDBJ whole genome shotgun (WGS) entry which is preliminary data.</text>
</comment>
<accession>A0ABQ0UN62</accession>
<dbReference type="Proteomes" id="UP000321154">
    <property type="component" value="Unassembled WGS sequence"/>
</dbReference>
<evidence type="ECO:0000313" key="2">
    <source>
        <dbReference type="Proteomes" id="UP000321154"/>
    </source>
</evidence>
<gene>
    <name evidence="1" type="ORF">FFA01_12400</name>
</gene>
<dbReference type="EMBL" id="BJUV01000009">
    <property type="protein sequence ID" value="GEK82931.1"/>
    <property type="molecule type" value="Genomic_DNA"/>
</dbReference>
<proteinExistence type="predicted"/>
<name>A0ABQ0UN62_9MICO</name>
<sequence length="61" mass="6885">MRFVWRMRETILMRPDPRLDPSRAPSVHESRLTVTIRSPRGPAHGSDGPLLLHCRGVAQLG</sequence>
<protein>
    <submittedName>
        <fullName evidence="1">Uncharacterized protein</fullName>
    </submittedName>
</protein>